<comment type="caution">
    <text evidence="11">The sequence shown here is derived from an EMBL/GenBank/DDBJ whole genome shotgun (WGS) entry which is preliminary data.</text>
</comment>
<feature type="domain" description="GHMP kinase N-terminal" evidence="9">
    <location>
        <begin position="62"/>
        <end position="139"/>
    </location>
</feature>
<dbReference type="InterPro" id="IPR036554">
    <property type="entry name" value="GHMP_kinase_C_sf"/>
</dbReference>
<dbReference type="InterPro" id="IPR000870">
    <property type="entry name" value="Homoserine_kinase"/>
</dbReference>
<dbReference type="Gene3D" id="3.30.70.890">
    <property type="entry name" value="GHMP kinase, C-terminal domain"/>
    <property type="match status" value="1"/>
</dbReference>
<dbReference type="NCBIfam" id="TIGR00191">
    <property type="entry name" value="thrB"/>
    <property type="match status" value="1"/>
</dbReference>
<keyword evidence="7" id="KW-0963">Cytoplasm</keyword>
<evidence type="ECO:0000313" key="11">
    <source>
        <dbReference type="EMBL" id="MFC7125964.1"/>
    </source>
</evidence>
<reference evidence="11 12" key="1">
    <citation type="journal article" date="2014" name="Int. J. Syst. Evol. Microbiol.">
        <title>Complete genome sequence of Corynebacterium casei LMG S-19264T (=DSM 44701T), isolated from a smear-ripened cheese.</title>
        <authorList>
            <consortium name="US DOE Joint Genome Institute (JGI-PGF)"/>
            <person name="Walter F."/>
            <person name="Albersmeier A."/>
            <person name="Kalinowski J."/>
            <person name="Ruckert C."/>
        </authorList>
    </citation>
    <scope>NUCLEOTIDE SEQUENCE [LARGE SCALE GENOMIC DNA]</scope>
    <source>
        <strain evidence="11 12">CGMCC 4.7215</strain>
    </source>
</reference>
<dbReference type="SUPFAM" id="SSF55060">
    <property type="entry name" value="GHMP Kinase, C-terminal domain"/>
    <property type="match status" value="1"/>
</dbReference>
<dbReference type="HAMAP" id="MF_00384">
    <property type="entry name" value="Homoser_kinase"/>
    <property type="match status" value="1"/>
</dbReference>
<organism evidence="11 12">
    <name type="scientific">Halovenus rubra</name>
    <dbReference type="NCBI Taxonomy" id="869890"/>
    <lineage>
        <taxon>Archaea</taxon>
        <taxon>Methanobacteriati</taxon>
        <taxon>Methanobacteriota</taxon>
        <taxon>Stenosarchaea group</taxon>
        <taxon>Halobacteria</taxon>
        <taxon>Halobacteriales</taxon>
        <taxon>Haloarculaceae</taxon>
        <taxon>Halovenus</taxon>
    </lineage>
</organism>
<keyword evidence="3 7" id="KW-0791">Threonine biosynthesis</keyword>
<evidence type="ECO:0000256" key="5">
    <source>
        <dbReference type="ARBA" id="ARBA00022777"/>
    </source>
</evidence>
<name>A0ABD5X644_9EURY</name>
<protein>
    <recommendedName>
        <fullName evidence="7 8">Homoserine kinase</fullName>
        <shortName evidence="7">HK</shortName>
        <shortName evidence="7">HSK</shortName>
        <ecNumber evidence="7 8">2.7.1.39</ecNumber>
    </recommendedName>
</protein>
<dbReference type="Pfam" id="PF08544">
    <property type="entry name" value="GHMP_kinases_C"/>
    <property type="match status" value="1"/>
</dbReference>
<dbReference type="InterPro" id="IPR006204">
    <property type="entry name" value="GHMP_kinase_N_dom"/>
</dbReference>
<dbReference type="RefSeq" id="WP_267638117.1">
    <property type="nucleotide sequence ID" value="NZ_JAODIY010000011.1"/>
</dbReference>
<dbReference type="NCBIfam" id="NF002288">
    <property type="entry name" value="PRK01212.1-4"/>
    <property type="match status" value="1"/>
</dbReference>
<evidence type="ECO:0000259" key="9">
    <source>
        <dbReference type="Pfam" id="PF00288"/>
    </source>
</evidence>
<dbReference type="GO" id="GO:0009088">
    <property type="term" value="P:threonine biosynthetic process"/>
    <property type="evidence" value="ECO:0007669"/>
    <property type="project" value="UniProtKB-UniRule"/>
</dbReference>
<evidence type="ECO:0000256" key="4">
    <source>
        <dbReference type="ARBA" id="ARBA00022741"/>
    </source>
</evidence>
<dbReference type="EMBL" id="JBHSZQ010000011">
    <property type="protein sequence ID" value="MFC7125964.1"/>
    <property type="molecule type" value="Genomic_DNA"/>
</dbReference>
<dbReference type="Pfam" id="PF00288">
    <property type="entry name" value="GHMP_kinases_N"/>
    <property type="match status" value="1"/>
</dbReference>
<keyword evidence="6 7" id="KW-0067">ATP-binding</keyword>
<dbReference type="Proteomes" id="UP001596414">
    <property type="component" value="Unassembled WGS sequence"/>
</dbReference>
<dbReference type="Gene3D" id="3.30.230.10">
    <property type="match status" value="1"/>
</dbReference>
<keyword evidence="1 7" id="KW-0028">Amino-acid biosynthesis</keyword>
<dbReference type="GO" id="GO:0005524">
    <property type="term" value="F:ATP binding"/>
    <property type="evidence" value="ECO:0007669"/>
    <property type="project" value="UniProtKB-UniRule"/>
</dbReference>
<dbReference type="GO" id="GO:0004413">
    <property type="term" value="F:homoserine kinase activity"/>
    <property type="evidence" value="ECO:0007669"/>
    <property type="project" value="UniProtKB-UniRule"/>
</dbReference>
<dbReference type="EC" id="2.7.1.39" evidence="7 8"/>
<dbReference type="InterPro" id="IPR013750">
    <property type="entry name" value="GHMP_kinase_C_dom"/>
</dbReference>
<sequence>MLTVRAPATSANLGSGFDVFGVALSGPADVLRVEKATRTTLTVVGSGSQYIPEDPKKNTVGAVVDELDAPARIRIDKGVRPASGLGSSAASAAGAAVALNELYDRGYSREELVPVAAKGEAVATGEAHKDNVAPSLLGGFTIVADGCVTTMESDLSFVVCLPDVVVSTSNARKVLPDGARLDELVETVGNASTLTAGIARDDPYLVGRGMSDPVITPARASLIDGYETVHNRAVEAGAAGVTVSGSGPGVIAVCPDGLQRRVAAAMVGGFEDCGVDARAYQTGVGEGAQIVRNERNSE</sequence>
<dbReference type="PANTHER" id="PTHR20861">
    <property type="entry name" value="HOMOSERINE/4-DIPHOSPHOCYTIDYL-2-C-METHYL-D-ERYTHRITOL KINASE"/>
    <property type="match status" value="1"/>
</dbReference>
<dbReference type="AlphaFoldDB" id="A0ABD5X644"/>
<evidence type="ECO:0000256" key="6">
    <source>
        <dbReference type="ARBA" id="ARBA00022840"/>
    </source>
</evidence>
<evidence type="ECO:0000256" key="8">
    <source>
        <dbReference type="NCBIfam" id="TIGR00191"/>
    </source>
</evidence>
<dbReference type="InterPro" id="IPR014721">
    <property type="entry name" value="Ribsml_uS5_D2-typ_fold_subgr"/>
</dbReference>
<dbReference type="PIRSF" id="PIRSF000676">
    <property type="entry name" value="Homoser_kin"/>
    <property type="match status" value="1"/>
</dbReference>
<proteinExistence type="inferred from homology"/>
<evidence type="ECO:0000313" key="12">
    <source>
        <dbReference type="Proteomes" id="UP001596414"/>
    </source>
</evidence>
<comment type="pathway">
    <text evidence="7">Amino-acid biosynthesis; L-threonine biosynthesis; L-threonine from L-aspartate: step 4/5.</text>
</comment>
<dbReference type="PANTHER" id="PTHR20861:SF1">
    <property type="entry name" value="HOMOSERINE KINASE"/>
    <property type="match status" value="1"/>
</dbReference>
<accession>A0ABD5X644</accession>
<comment type="function">
    <text evidence="7">Catalyzes the ATP-dependent phosphorylation of L-homoserine to L-homoserine phosphate.</text>
</comment>
<feature type="binding site" evidence="7">
    <location>
        <begin position="80"/>
        <end position="90"/>
    </location>
    <ligand>
        <name>ATP</name>
        <dbReference type="ChEBI" id="CHEBI:30616"/>
    </ligand>
</feature>
<comment type="catalytic activity">
    <reaction evidence="7">
        <text>L-homoserine + ATP = O-phospho-L-homoserine + ADP + H(+)</text>
        <dbReference type="Rhea" id="RHEA:13985"/>
        <dbReference type="ChEBI" id="CHEBI:15378"/>
        <dbReference type="ChEBI" id="CHEBI:30616"/>
        <dbReference type="ChEBI" id="CHEBI:57476"/>
        <dbReference type="ChEBI" id="CHEBI:57590"/>
        <dbReference type="ChEBI" id="CHEBI:456216"/>
        <dbReference type="EC" id="2.7.1.39"/>
    </reaction>
</comment>
<dbReference type="PRINTS" id="PR00958">
    <property type="entry name" value="HOMSERKINASE"/>
</dbReference>
<evidence type="ECO:0000259" key="10">
    <source>
        <dbReference type="Pfam" id="PF08544"/>
    </source>
</evidence>
<evidence type="ECO:0000256" key="2">
    <source>
        <dbReference type="ARBA" id="ARBA00022679"/>
    </source>
</evidence>
<keyword evidence="2 7" id="KW-0808">Transferase</keyword>
<gene>
    <name evidence="7" type="primary">thrB</name>
    <name evidence="11" type="ORF">ACFQJ7_07915</name>
</gene>
<evidence type="ECO:0000256" key="3">
    <source>
        <dbReference type="ARBA" id="ARBA00022697"/>
    </source>
</evidence>
<dbReference type="SUPFAM" id="SSF54211">
    <property type="entry name" value="Ribosomal protein S5 domain 2-like"/>
    <property type="match status" value="1"/>
</dbReference>
<dbReference type="GO" id="GO:0005737">
    <property type="term" value="C:cytoplasm"/>
    <property type="evidence" value="ECO:0007669"/>
    <property type="project" value="UniProtKB-SubCell"/>
</dbReference>
<evidence type="ECO:0000256" key="1">
    <source>
        <dbReference type="ARBA" id="ARBA00022605"/>
    </source>
</evidence>
<comment type="similarity">
    <text evidence="7">Belongs to the GHMP kinase family. Homoserine kinase subfamily.</text>
</comment>
<keyword evidence="5 7" id="KW-0418">Kinase</keyword>
<comment type="subcellular location">
    <subcellularLocation>
        <location evidence="7">Cytoplasm</location>
    </subcellularLocation>
</comment>
<evidence type="ECO:0000256" key="7">
    <source>
        <dbReference type="HAMAP-Rule" id="MF_00384"/>
    </source>
</evidence>
<dbReference type="InterPro" id="IPR020568">
    <property type="entry name" value="Ribosomal_Su5_D2-typ_SF"/>
</dbReference>
<keyword evidence="4 7" id="KW-0547">Nucleotide-binding</keyword>
<feature type="domain" description="GHMP kinase C-terminal" evidence="10">
    <location>
        <begin position="197"/>
        <end position="266"/>
    </location>
</feature>